<dbReference type="Gene3D" id="3.30.465.10">
    <property type="match status" value="1"/>
</dbReference>
<evidence type="ECO:0000256" key="13">
    <source>
        <dbReference type="SAM" id="MobiDB-lite"/>
    </source>
</evidence>
<dbReference type="FunFam" id="3.30.70.2190:FF:000001">
    <property type="entry name" value="D-2-hydroxyglutarate dehydrogenase mitochondrial"/>
    <property type="match status" value="1"/>
</dbReference>
<dbReference type="Gene3D" id="1.10.45.10">
    <property type="entry name" value="Vanillyl-alcohol Oxidase, Chain A, domain 4"/>
    <property type="match status" value="4"/>
</dbReference>
<dbReference type="InterPro" id="IPR036318">
    <property type="entry name" value="FAD-bd_PCMH-like_sf"/>
</dbReference>
<dbReference type="Pfam" id="PF01565">
    <property type="entry name" value="FAD_binding_4"/>
    <property type="match status" value="1"/>
</dbReference>
<comment type="subunit">
    <text evidence="4">Homodimer.</text>
</comment>
<comment type="subcellular location">
    <subcellularLocation>
        <location evidence="2">Peroxisome</location>
    </subcellularLocation>
</comment>
<comment type="function">
    <text evidence="11">Catalyzes the oxidation of D-2-hydroxyglutarate (D-2-HG) to alpha-ketoglutarate. Also catalyzes the oxidation of other D-2-hydroxyacids, such as D-malate (D-MAL) and D-lactate (D-LAC). Exhibits high activities towards D-2-HG and D-MAL but a very weak activity towards D-LAC.</text>
</comment>
<accession>A0A7R9AND0</accession>
<evidence type="ECO:0000256" key="2">
    <source>
        <dbReference type="ARBA" id="ARBA00004275"/>
    </source>
</evidence>
<keyword evidence="6" id="KW-0274">FAD</keyword>
<evidence type="ECO:0000256" key="5">
    <source>
        <dbReference type="ARBA" id="ARBA00022630"/>
    </source>
</evidence>
<evidence type="ECO:0000256" key="12">
    <source>
        <dbReference type="ARBA" id="ARBA00049267"/>
    </source>
</evidence>
<feature type="region of interest" description="Disordered" evidence="13">
    <location>
        <begin position="51"/>
        <end position="79"/>
    </location>
</feature>
<dbReference type="Gene3D" id="3.30.70.2740">
    <property type="match status" value="4"/>
</dbReference>
<dbReference type="AlphaFoldDB" id="A0A7R9AND0"/>
<dbReference type="GO" id="GO:0005739">
    <property type="term" value="C:mitochondrion"/>
    <property type="evidence" value="ECO:0007669"/>
    <property type="project" value="TreeGrafter"/>
</dbReference>
<name>A0A7R9AND0_TIMSH</name>
<dbReference type="FunFam" id="3.30.70.2740:FF:000002">
    <property type="entry name" value="D-2-hydroxyglutarate dehydrogenase mitochondrial"/>
    <property type="match status" value="3"/>
</dbReference>
<comment type="catalytic activity">
    <reaction evidence="12">
        <text>(R)-malate + A = oxaloacetate + AH2</text>
        <dbReference type="Rhea" id="RHEA:67460"/>
        <dbReference type="ChEBI" id="CHEBI:13193"/>
        <dbReference type="ChEBI" id="CHEBI:15588"/>
        <dbReference type="ChEBI" id="CHEBI:16452"/>
        <dbReference type="ChEBI" id="CHEBI:17499"/>
    </reaction>
    <physiologicalReaction direction="left-to-right" evidence="12">
        <dbReference type="Rhea" id="RHEA:67461"/>
    </physiologicalReaction>
</comment>
<dbReference type="GO" id="GO:0005777">
    <property type="term" value="C:peroxisome"/>
    <property type="evidence" value="ECO:0007669"/>
    <property type="project" value="UniProtKB-SubCell"/>
</dbReference>
<dbReference type="InterPro" id="IPR016169">
    <property type="entry name" value="FAD-bd_PCMH_sub2"/>
</dbReference>
<evidence type="ECO:0000256" key="4">
    <source>
        <dbReference type="ARBA" id="ARBA00011738"/>
    </source>
</evidence>
<dbReference type="PANTHER" id="PTHR43716:SF1">
    <property type="entry name" value="D-2-HYDROXYGLUTARATE DEHYDROGENASE, MITOCHONDRIAL"/>
    <property type="match status" value="1"/>
</dbReference>
<dbReference type="PROSITE" id="PS51387">
    <property type="entry name" value="FAD_PCMH"/>
    <property type="match status" value="1"/>
</dbReference>
<dbReference type="Pfam" id="PF02913">
    <property type="entry name" value="FAD-oxidase_C"/>
    <property type="match status" value="4"/>
</dbReference>
<evidence type="ECO:0000256" key="11">
    <source>
        <dbReference type="ARBA" id="ARBA00045410"/>
    </source>
</evidence>
<feature type="region of interest" description="Disordered" evidence="13">
    <location>
        <begin position="1024"/>
        <end position="1052"/>
    </location>
</feature>
<dbReference type="GO" id="GO:0051990">
    <property type="term" value="F:(R)-2-hydroxyglutarate dehydrogenase activity"/>
    <property type="evidence" value="ECO:0007669"/>
    <property type="project" value="UniProtKB-EC"/>
</dbReference>
<organism evidence="15">
    <name type="scientific">Timema shepardi</name>
    <name type="common">Walking stick</name>
    <dbReference type="NCBI Taxonomy" id="629360"/>
    <lineage>
        <taxon>Eukaryota</taxon>
        <taxon>Metazoa</taxon>
        <taxon>Ecdysozoa</taxon>
        <taxon>Arthropoda</taxon>
        <taxon>Hexapoda</taxon>
        <taxon>Insecta</taxon>
        <taxon>Pterygota</taxon>
        <taxon>Neoptera</taxon>
        <taxon>Polyneoptera</taxon>
        <taxon>Phasmatodea</taxon>
        <taxon>Timematodea</taxon>
        <taxon>Timematoidea</taxon>
        <taxon>Timematidae</taxon>
        <taxon>Timema</taxon>
    </lineage>
</organism>
<dbReference type="Gene3D" id="3.30.70.2190">
    <property type="match status" value="1"/>
</dbReference>
<dbReference type="InterPro" id="IPR016167">
    <property type="entry name" value="FAD-bd_PCMH_sub1"/>
</dbReference>
<dbReference type="GO" id="GO:0071949">
    <property type="term" value="F:FAD binding"/>
    <property type="evidence" value="ECO:0007669"/>
    <property type="project" value="InterPro"/>
</dbReference>
<dbReference type="EC" id="1.1.99.39" evidence="9"/>
<dbReference type="InterPro" id="IPR016164">
    <property type="entry name" value="FAD-linked_Oxase-like_C"/>
</dbReference>
<gene>
    <name evidence="15" type="ORF">TSIB3V08_LOCUS1529</name>
</gene>
<evidence type="ECO:0000256" key="10">
    <source>
        <dbReference type="ARBA" id="ARBA00039639"/>
    </source>
</evidence>
<evidence type="ECO:0000259" key="14">
    <source>
        <dbReference type="PROSITE" id="PS51387"/>
    </source>
</evidence>
<dbReference type="PANTHER" id="PTHR43716">
    <property type="entry name" value="D-2-HYDROXYGLUTARATE DEHYDROGENASE, MITOCHONDRIAL"/>
    <property type="match status" value="1"/>
</dbReference>
<dbReference type="InterPro" id="IPR016171">
    <property type="entry name" value="Vanillyl_alc_oxidase_C-sub2"/>
</dbReference>
<dbReference type="EMBL" id="OC000435">
    <property type="protein sequence ID" value="CAD7257256.1"/>
    <property type="molecule type" value="Genomic_DNA"/>
</dbReference>
<feature type="domain" description="FAD-binding PCMH-type" evidence="14">
    <location>
        <begin position="300"/>
        <end position="479"/>
    </location>
</feature>
<dbReference type="FunFam" id="1.10.45.10:FF:000001">
    <property type="entry name" value="D-lactate dehydrogenase mitochondrial"/>
    <property type="match status" value="4"/>
</dbReference>
<evidence type="ECO:0000256" key="7">
    <source>
        <dbReference type="ARBA" id="ARBA00023002"/>
    </source>
</evidence>
<evidence type="ECO:0000313" key="15">
    <source>
        <dbReference type="EMBL" id="CAD7257256.1"/>
    </source>
</evidence>
<keyword evidence="7" id="KW-0560">Oxidoreductase</keyword>
<proteinExistence type="inferred from homology"/>
<evidence type="ECO:0000256" key="6">
    <source>
        <dbReference type="ARBA" id="ARBA00022827"/>
    </source>
</evidence>
<dbReference type="InterPro" id="IPR016166">
    <property type="entry name" value="FAD-bd_PCMH"/>
</dbReference>
<feature type="compositionally biased region" description="Acidic residues" evidence="13">
    <location>
        <begin position="63"/>
        <end position="72"/>
    </location>
</feature>
<evidence type="ECO:0000256" key="1">
    <source>
        <dbReference type="ARBA" id="ARBA00001974"/>
    </source>
</evidence>
<reference evidence="15" key="1">
    <citation type="submission" date="2020-11" db="EMBL/GenBank/DDBJ databases">
        <authorList>
            <person name="Tran Van P."/>
        </authorList>
    </citation>
    <scope>NUCLEOTIDE SEQUENCE</scope>
</reference>
<dbReference type="InterPro" id="IPR051264">
    <property type="entry name" value="FAD-oxidored/transferase_4"/>
</dbReference>
<comment type="cofactor">
    <cofactor evidence="1">
        <name>FAD</name>
        <dbReference type="ChEBI" id="CHEBI:57692"/>
    </cofactor>
</comment>
<keyword evidence="8" id="KW-0576">Peroxisome</keyword>
<dbReference type="SUPFAM" id="SSF55103">
    <property type="entry name" value="FAD-linked oxidases, C-terminal domain"/>
    <property type="match status" value="4"/>
</dbReference>
<dbReference type="InterPro" id="IPR004113">
    <property type="entry name" value="FAD-bd_oxidored_4_C"/>
</dbReference>
<dbReference type="FunFam" id="3.30.43.10:FF:000011">
    <property type="entry name" value="D-lactate dehydrogenase (Cytochrome)"/>
    <property type="match status" value="1"/>
</dbReference>
<comment type="similarity">
    <text evidence="3">Belongs to the FAD-binding oxidoreductase/transferase type 4 family.</text>
</comment>
<protein>
    <recommendedName>
        <fullName evidence="10">D-2-hydroxyglutarate dehydrogenase, mitochondrial</fullName>
        <ecNumber evidence="9">1.1.99.39</ecNumber>
    </recommendedName>
</protein>
<dbReference type="InterPro" id="IPR006094">
    <property type="entry name" value="Oxid_FAD_bind_N"/>
</dbReference>
<evidence type="ECO:0000256" key="8">
    <source>
        <dbReference type="ARBA" id="ARBA00023140"/>
    </source>
</evidence>
<evidence type="ECO:0000256" key="9">
    <source>
        <dbReference type="ARBA" id="ARBA00039003"/>
    </source>
</evidence>
<dbReference type="SUPFAM" id="SSF56176">
    <property type="entry name" value="FAD-binding/transporter-associated domain-like"/>
    <property type="match status" value="1"/>
</dbReference>
<evidence type="ECO:0000256" key="3">
    <source>
        <dbReference type="ARBA" id="ARBA00008000"/>
    </source>
</evidence>
<sequence>MEKLTWAQGHFTTLPGFEQCDELDAREWFESDGNDPGYQHLNDDEIAHQVIEDNDNGSNVRESDDDEMDAEEAASPSHSDAYEAIQTAMNWLERQPEGTATQLVLLKRLRDMAAKKSLSNGTSFCVKRGLLTMRAEQLRPLRNMSLSSSVELTADRYPDVKRHNFALLDSNHVQFFKSILGQDRVLTDAEELETYNVDWLKMLANALVVLSLTAEDGEIEVPISVSQVSTIIGVVVSSGEELDIDQGEISKNLDRALPRFQLDKIQIEKEKLQLKQLQQSFEIITDTDVTNEFNVGLKETISSSKIVLKPKTTEEVSQILRFCNSENLAVCPQGGNTGLVGGSVPVFDEVIMSTALMNNIISLDELSGVLVCQAGCILETLETYLQDRGLMMPLDLGAKGSCHIGGNVSTNAGGLRLLRYGSLQGNVLGIEAVKADGEVIDCLSCLKKDNTGYHLKHLFIGSEGTLGLVTKVAIHCPPNPKSINTAFLGLNSFDDVLRTYKDARAGLGEILSSCEMMDAQSLDACTSNLKLRNPISDFPFYMLIETAGSNGKHDEEKLTQFLEQSMADGIVQDGTVATEPSRIKHMWNLREGISSGLRLDGYIYKYDISLPLTNFYSIIPELLSRLPKHAKRCCGFGHLGDGNLHLNVTSKEYDHGILESIEPFVFEWTSKFRGSISAEHGIGFLKTKFVHYSKSRNSLNLMKDLKKLMDPKGILNPYKQMWNIRESIALALLSEGYLYKYDISIPHDSFYSIIPELTKRLPSHTIRCCGYGHIGDGNLHLNVTSKEYDHNILDVIEPFVYEWTSKLRGSVSAEHGIGFKKTKFVHYSKSQSSLNLMKDIKKIMDPNGILNPYKSIWEPRERITDAYMCDGFLFSYDLSLPHANYYELVEKTVKHLSGCSSVVRICGHGHIGDGNLHLNITSKEYDHEILDLMEPFVFEWTSKLRGSVSAEHGIGFKKTKFIHYSKSYSSLNLMKDIKKIMDPNGILNPYKWVLLSLSHSIQISSPSGITRDLSNLVEVGLNPSGNQVRSSRETGDWSGPKPTSSEQGLVSRLPAGRAGNERMLWDIRERVAEALLSDGYWYTYDLSLPHKHFYDIVGKMEERLSNHPKVTRISGLGHLGDGNLHLNVTSKEFDQEVFGLIEPFVFEWTSKLRGSVSAEHGIGFTKTKFIHFSKFHGSLNLMKDIKKMMDPKGILNPYKVLP</sequence>
<dbReference type="FunFam" id="3.30.465.10:FF:000001">
    <property type="entry name" value="D-2-hydroxyglutarate dehydrogenase, mitochondrial"/>
    <property type="match status" value="1"/>
</dbReference>
<dbReference type="Gene3D" id="3.30.43.10">
    <property type="entry name" value="Uridine Diphospho-n-acetylenolpyruvylglucosamine Reductase, domain 2"/>
    <property type="match status" value="1"/>
</dbReference>
<keyword evidence="5" id="KW-0285">Flavoprotein</keyword>